<dbReference type="OMA" id="CKTISMN"/>
<dbReference type="Proteomes" id="UP000694545">
    <property type="component" value="Unplaced"/>
</dbReference>
<protein>
    <submittedName>
        <fullName evidence="1">Uncharacterized protein</fullName>
    </submittedName>
</protein>
<proteinExistence type="predicted"/>
<evidence type="ECO:0000313" key="1">
    <source>
        <dbReference type="Ensembl" id="ENSVKKP00000010578.1"/>
    </source>
</evidence>
<name>A0A8D2J7R6_VARKO</name>
<sequence length="63" mass="6523">LTLINICAVPDLWGIPPSTAVSTSVTCAFTSRSRGFSSTSSAYLLPSLLVCTSSLKCSLGLKV</sequence>
<reference evidence="1" key="1">
    <citation type="submission" date="2025-08" db="UniProtKB">
        <authorList>
            <consortium name="Ensembl"/>
        </authorList>
    </citation>
    <scope>IDENTIFICATION</scope>
</reference>
<keyword evidence="2" id="KW-1185">Reference proteome</keyword>
<organism evidence="1 2">
    <name type="scientific">Varanus komodoensis</name>
    <name type="common">Komodo dragon</name>
    <dbReference type="NCBI Taxonomy" id="61221"/>
    <lineage>
        <taxon>Eukaryota</taxon>
        <taxon>Metazoa</taxon>
        <taxon>Chordata</taxon>
        <taxon>Craniata</taxon>
        <taxon>Vertebrata</taxon>
        <taxon>Euteleostomi</taxon>
        <taxon>Lepidosauria</taxon>
        <taxon>Squamata</taxon>
        <taxon>Bifurcata</taxon>
        <taxon>Unidentata</taxon>
        <taxon>Episquamata</taxon>
        <taxon>Toxicofera</taxon>
        <taxon>Anguimorpha</taxon>
        <taxon>Paleoanguimorpha</taxon>
        <taxon>Varanoidea</taxon>
        <taxon>Varanidae</taxon>
        <taxon>Varanus</taxon>
    </lineage>
</organism>
<dbReference type="Ensembl" id="ENSVKKT00000010836.1">
    <property type="protein sequence ID" value="ENSVKKP00000010578.1"/>
    <property type="gene ID" value="ENSVKKG00000007440.1"/>
</dbReference>
<dbReference type="AlphaFoldDB" id="A0A8D2J7R6"/>
<evidence type="ECO:0000313" key="2">
    <source>
        <dbReference type="Proteomes" id="UP000694545"/>
    </source>
</evidence>
<accession>A0A8D2J7R6</accession>
<reference evidence="1" key="2">
    <citation type="submission" date="2025-09" db="UniProtKB">
        <authorList>
            <consortium name="Ensembl"/>
        </authorList>
    </citation>
    <scope>IDENTIFICATION</scope>
</reference>